<accession>A0A0E0RI25</accession>
<dbReference type="AlphaFoldDB" id="A0A0E0RI25"/>
<evidence type="ECO:0000313" key="1">
    <source>
        <dbReference type="EnsemblPlants" id="ORUFI12G15500.1"/>
    </source>
</evidence>
<protein>
    <submittedName>
        <fullName evidence="1">Uncharacterized protein</fullName>
    </submittedName>
</protein>
<sequence length="99" mass="11404">MGRGRLEQQIFQLHMPPILDRQKKTSIPRLAFFLVWWGSPPLPARSFLATIVVPVSPPLLRNQRSSSSCVPLVTRLKPHRFFTVKVQEIGFLISRKNEL</sequence>
<organism evidence="1 2">
    <name type="scientific">Oryza rufipogon</name>
    <name type="common">Brownbeard rice</name>
    <name type="synonym">Asian wild rice</name>
    <dbReference type="NCBI Taxonomy" id="4529"/>
    <lineage>
        <taxon>Eukaryota</taxon>
        <taxon>Viridiplantae</taxon>
        <taxon>Streptophyta</taxon>
        <taxon>Embryophyta</taxon>
        <taxon>Tracheophyta</taxon>
        <taxon>Spermatophyta</taxon>
        <taxon>Magnoliopsida</taxon>
        <taxon>Liliopsida</taxon>
        <taxon>Poales</taxon>
        <taxon>Poaceae</taxon>
        <taxon>BOP clade</taxon>
        <taxon>Oryzoideae</taxon>
        <taxon>Oryzeae</taxon>
        <taxon>Oryzinae</taxon>
        <taxon>Oryza</taxon>
    </lineage>
</organism>
<evidence type="ECO:0000313" key="2">
    <source>
        <dbReference type="Proteomes" id="UP000008022"/>
    </source>
</evidence>
<name>A0A0E0RI25_ORYRU</name>
<dbReference type="EnsemblPlants" id="ORUFI12G15500.1">
    <property type="protein sequence ID" value="ORUFI12G15500.1"/>
    <property type="gene ID" value="ORUFI12G15500"/>
</dbReference>
<dbReference type="HOGENOM" id="CLU_2324425_0_0_1"/>
<reference evidence="2" key="1">
    <citation type="submission" date="2013-06" db="EMBL/GenBank/DDBJ databases">
        <authorList>
            <person name="Zhao Q."/>
        </authorList>
    </citation>
    <scope>NUCLEOTIDE SEQUENCE</scope>
    <source>
        <strain evidence="2">cv. W1943</strain>
    </source>
</reference>
<reference evidence="1" key="2">
    <citation type="submission" date="2015-06" db="UniProtKB">
        <authorList>
            <consortium name="EnsemblPlants"/>
        </authorList>
    </citation>
    <scope>IDENTIFICATION</scope>
</reference>
<dbReference type="Gramene" id="ORUFI12G15500.1">
    <property type="protein sequence ID" value="ORUFI12G15500.1"/>
    <property type="gene ID" value="ORUFI12G15500"/>
</dbReference>
<keyword evidence="2" id="KW-1185">Reference proteome</keyword>
<proteinExistence type="predicted"/>
<dbReference type="Proteomes" id="UP000008022">
    <property type="component" value="Unassembled WGS sequence"/>
</dbReference>